<reference evidence="3" key="1">
    <citation type="journal article" date="2020" name="Microb. Genom.">
        <title>Genetic diversity of clinical and environmental Mucorales isolates obtained from an investigation of mucormycosis cases among solid organ transplant recipients.</title>
        <authorList>
            <person name="Nguyen M.H."/>
            <person name="Kaul D."/>
            <person name="Muto C."/>
            <person name="Cheng S.J."/>
            <person name="Richter R.A."/>
            <person name="Bruno V.M."/>
            <person name="Liu G."/>
            <person name="Beyhan S."/>
            <person name="Sundermann A.J."/>
            <person name="Mounaud S."/>
            <person name="Pasculle A.W."/>
            <person name="Nierman W.C."/>
            <person name="Driscoll E."/>
            <person name="Cumbie R."/>
            <person name="Clancy C.J."/>
            <person name="Dupont C.L."/>
        </authorList>
    </citation>
    <scope>NUCLEOTIDE SEQUENCE</scope>
    <source>
        <strain evidence="3">GL16</strain>
    </source>
</reference>
<evidence type="ECO:0000259" key="2">
    <source>
        <dbReference type="Pfam" id="PF14303"/>
    </source>
</evidence>
<dbReference type="InterPro" id="IPR029466">
    <property type="entry name" value="NAM-associated_C"/>
</dbReference>
<dbReference type="EMBL" id="JAANIT010005710">
    <property type="protein sequence ID" value="KAG1531271.1"/>
    <property type="molecule type" value="Genomic_DNA"/>
</dbReference>
<accession>A0A9P6XS80</accession>
<dbReference type="PANTHER" id="PTHR45023">
    <property type="match status" value="1"/>
</dbReference>
<dbReference type="Proteomes" id="UP000717996">
    <property type="component" value="Unassembled WGS sequence"/>
</dbReference>
<dbReference type="OrthoDB" id="2507178at2759"/>
<feature type="compositionally biased region" description="Acidic residues" evidence="1">
    <location>
        <begin position="162"/>
        <end position="172"/>
    </location>
</feature>
<feature type="domain" description="No apical meristem-associated C-terminal" evidence="2">
    <location>
        <begin position="124"/>
        <end position="202"/>
    </location>
</feature>
<comment type="caution">
    <text evidence="3">The sequence shown here is derived from an EMBL/GenBank/DDBJ whole genome shotgun (WGS) entry which is preliminary data.</text>
</comment>
<dbReference type="Pfam" id="PF14303">
    <property type="entry name" value="NAM-associated"/>
    <property type="match status" value="1"/>
</dbReference>
<dbReference type="PANTHER" id="PTHR45023:SF4">
    <property type="entry name" value="GLYCINE-RICH PROTEIN-RELATED"/>
    <property type="match status" value="1"/>
</dbReference>
<sequence>MNTENTALSAQSPAATRSPRTPNWSKGDDIKLCEAWVSTSEDPIRGSDQKYEALWERILQDFKAREPERQRNAINLESRWRIIKKEVSKFCGKFAQAKALNPSGFNEKDIFEKAKLFYLDDVKKEFKLKGCYKILSTHEKWICNIKESPRKAKGTKRALESADGDDVEDIGEETVQGNSRPEGRKKGKALEESRKKINDMMKTIVGAGK</sequence>
<protein>
    <recommendedName>
        <fullName evidence="2">No apical meristem-associated C-terminal domain-containing protein</fullName>
    </recommendedName>
</protein>
<proteinExistence type="predicted"/>
<feature type="region of interest" description="Disordered" evidence="1">
    <location>
        <begin position="153"/>
        <end position="193"/>
    </location>
</feature>
<feature type="region of interest" description="Disordered" evidence="1">
    <location>
        <begin position="1"/>
        <end position="27"/>
    </location>
</feature>
<evidence type="ECO:0000313" key="3">
    <source>
        <dbReference type="EMBL" id="KAG1531271.1"/>
    </source>
</evidence>
<feature type="compositionally biased region" description="Basic and acidic residues" evidence="1">
    <location>
        <begin position="181"/>
        <end position="193"/>
    </location>
</feature>
<organism evidence="3 4">
    <name type="scientific">Rhizopus oryzae</name>
    <name type="common">Mucormycosis agent</name>
    <name type="synonym">Rhizopus arrhizus var. delemar</name>
    <dbReference type="NCBI Taxonomy" id="64495"/>
    <lineage>
        <taxon>Eukaryota</taxon>
        <taxon>Fungi</taxon>
        <taxon>Fungi incertae sedis</taxon>
        <taxon>Mucoromycota</taxon>
        <taxon>Mucoromycotina</taxon>
        <taxon>Mucoromycetes</taxon>
        <taxon>Mucorales</taxon>
        <taxon>Mucorineae</taxon>
        <taxon>Rhizopodaceae</taxon>
        <taxon>Rhizopus</taxon>
    </lineage>
</organism>
<dbReference type="AlphaFoldDB" id="A0A9P6XS80"/>
<name>A0A9P6XS80_RHIOR</name>
<evidence type="ECO:0000256" key="1">
    <source>
        <dbReference type="SAM" id="MobiDB-lite"/>
    </source>
</evidence>
<feature type="compositionally biased region" description="Polar residues" evidence="1">
    <location>
        <begin position="1"/>
        <end position="24"/>
    </location>
</feature>
<gene>
    <name evidence="3" type="ORF">G6F51_013576</name>
</gene>
<evidence type="ECO:0000313" key="4">
    <source>
        <dbReference type="Proteomes" id="UP000717996"/>
    </source>
</evidence>